<evidence type="ECO:0000256" key="3">
    <source>
        <dbReference type="ARBA" id="ARBA00023237"/>
    </source>
</evidence>
<feature type="domain" description="TonB-dependent receptor plug" evidence="4">
    <location>
        <begin position="119"/>
        <end position="219"/>
    </location>
</feature>
<dbReference type="Gene3D" id="2.170.130.10">
    <property type="entry name" value="TonB-dependent receptor, plug domain"/>
    <property type="match status" value="1"/>
</dbReference>
<dbReference type="InterPro" id="IPR023996">
    <property type="entry name" value="TonB-dep_OMP_SusC/RagA"/>
</dbReference>
<dbReference type="STRING" id="288992.SAMN04488522_106317"/>
<dbReference type="InterPro" id="IPR037066">
    <property type="entry name" value="Plug_dom_sf"/>
</dbReference>
<reference evidence="6" key="1">
    <citation type="submission" date="2016-11" db="EMBL/GenBank/DDBJ databases">
        <authorList>
            <person name="Varghese N."/>
            <person name="Submissions S."/>
        </authorList>
    </citation>
    <scope>NUCLEOTIDE SEQUENCE [LARGE SCALE GENOMIC DNA]</scope>
    <source>
        <strain evidence="6">DSM 16990</strain>
    </source>
</reference>
<gene>
    <name evidence="5" type="ORF">SAMN04488522_106317</name>
</gene>
<evidence type="ECO:0000313" key="5">
    <source>
        <dbReference type="EMBL" id="SHG63509.1"/>
    </source>
</evidence>
<dbReference type="AlphaFoldDB" id="A0A1M5LFQ1"/>
<evidence type="ECO:0000313" key="6">
    <source>
        <dbReference type="Proteomes" id="UP000184287"/>
    </source>
</evidence>
<evidence type="ECO:0000259" key="4">
    <source>
        <dbReference type="Pfam" id="PF07715"/>
    </source>
</evidence>
<comment type="subcellular location">
    <subcellularLocation>
        <location evidence="1">Cell outer membrane</location>
    </subcellularLocation>
</comment>
<evidence type="ECO:0000256" key="1">
    <source>
        <dbReference type="ARBA" id="ARBA00004442"/>
    </source>
</evidence>
<sequence length="1077" mass="119520">MKHFYIATRSIITILFLCLTPYLSMAQTKISGTVRDDSQQPLPGVSVRIKGTSQAASTNSSGYFSLNARAKDILVISSVGFITQEINLTDTQDLNITLKADSKNLSEVVVTALGIRKDKRNLGYAIQEVKGADLVKAREGNPVNGLVGKVAGLTIGVSSELMGRSSVYLRGNEVNLVVVDGIPINSDTWNINPDDIETYTVLKGPAAAALYGYQAYNGALLITTKKGTSKDGAVSVEVNSSTQFNKGFIALPKSQDEYGPGEHSAYAFVDGNGGGLNDADYDIWGPKFEGQLIPQYDSPVNAAGVRQGTPWVARGKDNLSRFIQTGLLSANNIALSSASDKHNLRISVSNNYQKGLVPNTQLNINNFNISGGYNLSPKLKAEASINYSRQFSDNLPDVTYGPGSIIYNMTLWGGADWNIDDMRNYWQPGKEGIQSIYAEYKRYHNPYFMAYEWLRGHKKNDINGYAALNYSFTKELELALKTQISTYDQLRTEKMPFSAHPYGREEGLGDYREDRRSMFENNTQLILKFNKNIDKLFNISAFGGGNIRNFGYNSGFTTTDYLIVPNVYNFSNSKNPVKALNFNSKMLVMSAFYSVDLGISKYLNINTTGRFDKNSALPVNNNSAFYPSASLSTVLSDYAQFPEFLSFVKLRASYANVKDPGLGTLEYINASPLQDNPVSYGAEYYSSYGGPGYNLSSTYKTPIRYNNQTSGSYTDALIDLNAIRAQSRTNYEAGIDLKFLNNRMGFDATYFKYIDGPKIIKQGISSSTGYTTNIINGRKTQNTGLELSFSGSPVTNQKFGWDVLVNWSTYKQVYKELAPGEDAVDKFYKKGDRIDNVYGAVLARTPSGQVIHNSGGAPLKLKEDQLLGHASPDWVWSFVNKFRYENFTLSIQLDGKVGGVMQDYVRLKSFQGGRQIETIQGKMGEARYQDYLHVNDKDYKGTWVGEGVVVSNNTAINFDPVTGVITNYDALQFSPNTTPQLLQDYLGVFYGIKENTMMSRTYAKLREVTLGYQLPKKVLEKTFIKSAQITLVGRNLLYFINSKYNDVDVDQYSGREATSTLQTPTTRSIGFNLNVRF</sequence>
<dbReference type="Pfam" id="PF13715">
    <property type="entry name" value="CarbopepD_reg_2"/>
    <property type="match status" value="1"/>
</dbReference>
<proteinExistence type="predicted"/>
<keyword evidence="2" id="KW-0472">Membrane</keyword>
<dbReference type="NCBIfam" id="TIGR04056">
    <property type="entry name" value="OMP_RagA_SusC"/>
    <property type="match status" value="1"/>
</dbReference>
<dbReference type="InterPro" id="IPR012910">
    <property type="entry name" value="Plug_dom"/>
</dbReference>
<dbReference type="Pfam" id="PF07715">
    <property type="entry name" value="Plug"/>
    <property type="match status" value="1"/>
</dbReference>
<keyword evidence="6" id="KW-1185">Reference proteome</keyword>
<dbReference type="SUPFAM" id="SSF56935">
    <property type="entry name" value="Porins"/>
    <property type="match status" value="1"/>
</dbReference>
<dbReference type="InterPro" id="IPR008969">
    <property type="entry name" value="CarboxyPept-like_regulatory"/>
</dbReference>
<dbReference type="GO" id="GO:0009279">
    <property type="term" value="C:cell outer membrane"/>
    <property type="evidence" value="ECO:0007669"/>
    <property type="project" value="UniProtKB-SubCell"/>
</dbReference>
<protein>
    <submittedName>
        <fullName evidence="5">TonB-linked outer membrane protein, SusC/RagA family</fullName>
    </submittedName>
</protein>
<dbReference type="InterPro" id="IPR036942">
    <property type="entry name" value="Beta-barrel_TonB_sf"/>
</dbReference>
<organism evidence="5 6">
    <name type="scientific">Pedobacter caeni</name>
    <dbReference type="NCBI Taxonomy" id="288992"/>
    <lineage>
        <taxon>Bacteria</taxon>
        <taxon>Pseudomonadati</taxon>
        <taxon>Bacteroidota</taxon>
        <taxon>Sphingobacteriia</taxon>
        <taxon>Sphingobacteriales</taxon>
        <taxon>Sphingobacteriaceae</taxon>
        <taxon>Pedobacter</taxon>
    </lineage>
</organism>
<dbReference type="Gene3D" id="2.40.170.20">
    <property type="entry name" value="TonB-dependent receptor, beta-barrel domain"/>
    <property type="match status" value="1"/>
</dbReference>
<dbReference type="OrthoDB" id="9768177at2"/>
<evidence type="ECO:0000256" key="2">
    <source>
        <dbReference type="ARBA" id="ARBA00023136"/>
    </source>
</evidence>
<keyword evidence="3" id="KW-0998">Cell outer membrane</keyword>
<dbReference type="EMBL" id="FQUQ01000006">
    <property type="protein sequence ID" value="SHG63509.1"/>
    <property type="molecule type" value="Genomic_DNA"/>
</dbReference>
<name>A0A1M5LFQ1_9SPHI</name>
<dbReference type="Gene3D" id="2.60.40.1120">
    <property type="entry name" value="Carboxypeptidase-like, regulatory domain"/>
    <property type="match status" value="1"/>
</dbReference>
<dbReference type="SUPFAM" id="SSF49464">
    <property type="entry name" value="Carboxypeptidase regulatory domain-like"/>
    <property type="match status" value="1"/>
</dbReference>
<accession>A0A1M5LFQ1</accession>
<dbReference type="Proteomes" id="UP000184287">
    <property type="component" value="Unassembled WGS sequence"/>
</dbReference>
<dbReference type="RefSeq" id="WP_073236505.1">
    <property type="nucleotide sequence ID" value="NZ_FQUQ01000006.1"/>
</dbReference>